<dbReference type="PANTHER" id="PTHR12247:SF131">
    <property type="entry name" value="LD05287P"/>
    <property type="match status" value="1"/>
</dbReference>
<dbReference type="GO" id="GO:0005634">
    <property type="term" value="C:nucleus"/>
    <property type="evidence" value="ECO:0007669"/>
    <property type="project" value="TreeGrafter"/>
</dbReference>
<protein>
    <recommendedName>
        <fullName evidence="1">SAM domain-containing protein</fullName>
    </recommendedName>
</protein>
<dbReference type="GO" id="GO:0045892">
    <property type="term" value="P:negative regulation of DNA-templated transcription"/>
    <property type="evidence" value="ECO:0007669"/>
    <property type="project" value="TreeGrafter"/>
</dbReference>
<dbReference type="AlphaFoldDB" id="A0A7J6BAH2"/>
<proteinExistence type="predicted"/>
<dbReference type="Proteomes" id="UP000593565">
    <property type="component" value="Unassembled WGS sequence"/>
</dbReference>
<accession>A0A7J6BAH2</accession>
<dbReference type="SUPFAM" id="SSF47769">
    <property type="entry name" value="SAM/Pointed domain"/>
    <property type="match status" value="1"/>
</dbReference>
<dbReference type="GO" id="GO:0003682">
    <property type="term" value="F:chromatin binding"/>
    <property type="evidence" value="ECO:0007669"/>
    <property type="project" value="TreeGrafter"/>
</dbReference>
<dbReference type="Pfam" id="PF00536">
    <property type="entry name" value="SAM_1"/>
    <property type="match status" value="1"/>
</dbReference>
<evidence type="ECO:0000259" key="1">
    <source>
        <dbReference type="Pfam" id="PF00536"/>
    </source>
</evidence>
<feature type="domain" description="SAM" evidence="1">
    <location>
        <begin position="39"/>
        <end position="76"/>
    </location>
</feature>
<dbReference type="InterPro" id="IPR001660">
    <property type="entry name" value="SAM"/>
</dbReference>
<dbReference type="EMBL" id="JAAGNN010000002">
    <property type="protein sequence ID" value="KAF4091986.1"/>
    <property type="molecule type" value="Genomic_DNA"/>
</dbReference>
<evidence type="ECO:0000313" key="2">
    <source>
        <dbReference type="EMBL" id="KAF4091986.1"/>
    </source>
</evidence>
<sequence>MPCSAPSPSMPHCWDQHSKLLPSVAGITASRVATWSVEQQIDGEAFLLLTQTDLVKVLSIKLGPALKIFNSILMFKSAEKSACNEL</sequence>
<dbReference type="InterPro" id="IPR050548">
    <property type="entry name" value="PcG_chromatin_remod_factors"/>
</dbReference>
<name>A0A7J6BAH2_AMEME</name>
<reference evidence="2 3" key="1">
    <citation type="submission" date="2020-02" db="EMBL/GenBank/DDBJ databases">
        <title>A chromosome-scale genome assembly of the black bullhead catfish (Ameiurus melas).</title>
        <authorList>
            <person name="Wen M."/>
            <person name="Zham M."/>
            <person name="Cabau C."/>
            <person name="Klopp C."/>
            <person name="Donnadieu C."/>
            <person name="Roques C."/>
            <person name="Bouchez O."/>
            <person name="Lampietro C."/>
            <person name="Jouanno E."/>
            <person name="Herpin A."/>
            <person name="Louis A."/>
            <person name="Berthelot C."/>
            <person name="Parey E."/>
            <person name="Roest-Crollius H."/>
            <person name="Braasch I."/>
            <person name="Postlethwait J."/>
            <person name="Robinson-Rechavi M."/>
            <person name="Echchiki A."/>
            <person name="Begum T."/>
            <person name="Montfort J."/>
            <person name="Schartl M."/>
            <person name="Bobe J."/>
            <person name="Guiguen Y."/>
        </authorList>
    </citation>
    <scope>NUCLEOTIDE SEQUENCE [LARGE SCALE GENOMIC DNA]</scope>
    <source>
        <strain evidence="2">M_S1</strain>
        <tissue evidence="2">Blood</tissue>
    </source>
</reference>
<dbReference type="Gene3D" id="1.10.150.50">
    <property type="entry name" value="Transcription Factor, Ets-1"/>
    <property type="match status" value="1"/>
</dbReference>
<comment type="caution">
    <text evidence="2">The sequence shown here is derived from an EMBL/GenBank/DDBJ whole genome shotgun (WGS) entry which is preliminary data.</text>
</comment>
<dbReference type="InterPro" id="IPR013761">
    <property type="entry name" value="SAM/pointed_sf"/>
</dbReference>
<dbReference type="GO" id="GO:0042393">
    <property type="term" value="F:histone binding"/>
    <property type="evidence" value="ECO:0007669"/>
    <property type="project" value="TreeGrafter"/>
</dbReference>
<evidence type="ECO:0000313" key="3">
    <source>
        <dbReference type="Proteomes" id="UP000593565"/>
    </source>
</evidence>
<keyword evidence="3" id="KW-1185">Reference proteome</keyword>
<organism evidence="2 3">
    <name type="scientific">Ameiurus melas</name>
    <name type="common">Black bullhead</name>
    <name type="synonym">Silurus melas</name>
    <dbReference type="NCBI Taxonomy" id="219545"/>
    <lineage>
        <taxon>Eukaryota</taxon>
        <taxon>Metazoa</taxon>
        <taxon>Chordata</taxon>
        <taxon>Craniata</taxon>
        <taxon>Vertebrata</taxon>
        <taxon>Euteleostomi</taxon>
        <taxon>Actinopterygii</taxon>
        <taxon>Neopterygii</taxon>
        <taxon>Teleostei</taxon>
        <taxon>Ostariophysi</taxon>
        <taxon>Siluriformes</taxon>
        <taxon>Ictaluridae</taxon>
        <taxon>Ameiurus</taxon>
    </lineage>
</organism>
<dbReference type="PANTHER" id="PTHR12247">
    <property type="entry name" value="POLYCOMB GROUP PROTEIN"/>
    <property type="match status" value="1"/>
</dbReference>
<gene>
    <name evidence="2" type="ORF">AMELA_G00015880</name>
</gene>